<protein>
    <submittedName>
        <fullName evidence="1">Uncharacterized protein</fullName>
    </submittedName>
</protein>
<comment type="caution">
    <text evidence="1">The sequence shown here is derived from an EMBL/GenBank/DDBJ whole genome shotgun (WGS) entry which is preliminary data.</text>
</comment>
<accession>A0ACC2VJL2</accession>
<proteinExistence type="predicted"/>
<reference evidence="1" key="1">
    <citation type="submission" date="2023-04" db="EMBL/GenBank/DDBJ databases">
        <title>Draft Genome sequencing of Naganishia species isolated from polar environments using Oxford Nanopore Technology.</title>
        <authorList>
            <person name="Leo P."/>
            <person name="Venkateswaran K."/>
        </authorList>
    </citation>
    <scope>NUCLEOTIDE SEQUENCE</scope>
    <source>
        <strain evidence="1">MNA-CCFEE 5423</strain>
    </source>
</reference>
<sequence length="287" mass="32427">MRPPTRAATRQETVSYLRRIHHPAANDDDEAKLSQAVQQDPMKILRELMFAHNLFIPFENTFITKLEATQNTITKTTDTLLYPSGDGRRGPLVPIPLPTSQQIGAEGDIAGPPTLPIETWRIVAADLSDLVQPKDAENTLPSPTYLLQHRSLRKGQTEQDAQWDVLYAFTTETEDLEVYERLSWHVCIGEKGVSHKFREYFTVSRTYQPGSTGPEFPREQASDCSNPTVFQPVDFTTGLARLSLTNMELSAFEAGEKKVLCEFKDEQERVEGLKRWFGLKGPFDGKL</sequence>
<dbReference type="Proteomes" id="UP001227268">
    <property type="component" value="Unassembled WGS sequence"/>
</dbReference>
<dbReference type="EMBL" id="JASBWT010000013">
    <property type="protein sequence ID" value="KAJ9099179.1"/>
    <property type="molecule type" value="Genomic_DNA"/>
</dbReference>
<gene>
    <name evidence="1" type="ORF">QFC21_004059</name>
</gene>
<name>A0ACC2VJL2_9TREE</name>
<organism evidence="1 2">
    <name type="scientific">Naganishia friedmannii</name>
    <dbReference type="NCBI Taxonomy" id="89922"/>
    <lineage>
        <taxon>Eukaryota</taxon>
        <taxon>Fungi</taxon>
        <taxon>Dikarya</taxon>
        <taxon>Basidiomycota</taxon>
        <taxon>Agaricomycotina</taxon>
        <taxon>Tremellomycetes</taxon>
        <taxon>Filobasidiales</taxon>
        <taxon>Filobasidiaceae</taxon>
        <taxon>Naganishia</taxon>
    </lineage>
</organism>
<keyword evidence="2" id="KW-1185">Reference proteome</keyword>
<evidence type="ECO:0000313" key="2">
    <source>
        <dbReference type="Proteomes" id="UP001227268"/>
    </source>
</evidence>
<evidence type="ECO:0000313" key="1">
    <source>
        <dbReference type="EMBL" id="KAJ9099179.1"/>
    </source>
</evidence>